<dbReference type="EMBL" id="JAUHJS010000004">
    <property type="protein sequence ID" value="MDN4165531.1"/>
    <property type="molecule type" value="Genomic_DNA"/>
</dbReference>
<dbReference type="InterPro" id="IPR036291">
    <property type="entry name" value="NAD(P)-bd_dom_sf"/>
</dbReference>
<dbReference type="InterPro" id="IPR021295">
    <property type="entry name" value="DUF2867"/>
</dbReference>
<organism evidence="2 3">
    <name type="scientific">Shiella aurantiaca</name>
    <dbReference type="NCBI Taxonomy" id="3058365"/>
    <lineage>
        <taxon>Bacteria</taxon>
        <taxon>Pseudomonadati</taxon>
        <taxon>Bacteroidota</taxon>
        <taxon>Cytophagia</taxon>
        <taxon>Cytophagales</taxon>
        <taxon>Shiellaceae</taxon>
        <taxon>Shiella</taxon>
    </lineage>
</organism>
<gene>
    <name evidence="2" type="ORF">QWY31_08465</name>
</gene>
<protein>
    <submittedName>
        <fullName evidence="2">SDR family oxidoreductase</fullName>
    </submittedName>
</protein>
<sequence length="489" mass="55943">MKILLTGLTGYIAQRLLPVLLENGHFVVCCVRDKKRFHYKKYPADWLQIIEADFLNPESLLQIPDDIEVAYYLIHSMAIQRGDFENMEEQCALNFKNRLEQTQVRQVIYLGGISHGEELSKHLSSRKKVETILSDARFALTSLRAGIIVGSGSASFEIIRDLVEKLPFMITPRWLKTRCQPIAIRNVVEFLVGVIGREDAYRSAFDIGGPDVLSYKEMLLRFAKIRGLQRRIVIVPVMTPRISSYWLYFVTATSYALAKNLVNSMKVDVICQPNDLAKRLGIQLIDYDTSIRLAFGKIEQNQVLSSWKDAQTSDIFRQGLSKFIEVPVNGCFKDVRQQKLKNSALALEKIWAIGGKNGWYYGNWLWEIRGILDQLVGGVGMRRGRKSDTEIDTGDTLDFWRVLLADKEEKRLLLYAEMKLPGEAWLEFKIDKNEVLTQTATFRPLGLLGRLYWYTVLPFHGFIFQGMSKYLASEKPLVLPKQNTLAAKA</sequence>
<dbReference type="Proteomes" id="UP001168552">
    <property type="component" value="Unassembled WGS sequence"/>
</dbReference>
<comment type="caution">
    <text evidence="2">The sequence shown here is derived from an EMBL/GenBank/DDBJ whole genome shotgun (WGS) entry which is preliminary data.</text>
</comment>
<name>A0ABT8F6C8_9BACT</name>
<dbReference type="InterPro" id="IPR051783">
    <property type="entry name" value="NAD(P)-dependent_oxidoreduct"/>
</dbReference>
<keyword evidence="3" id="KW-1185">Reference proteome</keyword>
<accession>A0ABT8F6C8</accession>
<dbReference type="RefSeq" id="WP_320004064.1">
    <property type="nucleotide sequence ID" value="NZ_JAUHJS010000004.1"/>
</dbReference>
<dbReference type="PANTHER" id="PTHR48079:SF6">
    <property type="entry name" value="NAD(P)-BINDING DOMAIN-CONTAINING PROTEIN-RELATED"/>
    <property type="match status" value="1"/>
</dbReference>
<dbReference type="InterPro" id="IPR016040">
    <property type="entry name" value="NAD(P)-bd_dom"/>
</dbReference>
<dbReference type="Pfam" id="PF11066">
    <property type="entry name" value="DUF2867"/>
    <property type="match status" value="1"/>
</dbReference>
<dbReference type="Gene3D" id="3.40.50.720">
    <property type="entry name" value="NAD(P)-binding Rossmann-like Domain"/>
    <property type="match status" value="1"/>
</dbReference>
<feature type="domain" description="NAD(P)-binding" evidence="1">
    <location>
        <begin position="9"/>
        <end position="145"/>
    </location>
</feature>
<evidence type="ECO:0000259" key="1">
    <source>
        <dbReference type="Pfam" id="PF13460"/>
    </source>
</evidence>
<evidence type="ECO:0000313" key="3">
    <source>
        <dbReference type="Proteomes" id="UP001168552"/>
    </source>
</evidence>
<dbReference type="Pfam" id="PF13460">
    <property type="entry name" value="NAD_binding_10"/>
    <property type="match status" value="1"/>
</dbReference>
<dbReference type="SUPFAM" id="SSF51735">
    <property type="entry name" value="NAD(P)-binding Rossmann-fold domains"/>
    <property type="match status" value="1"/>
</dbReference>
<dbReference type="PANTHER" id="PTHR48079">
    <property type="entry name" value="PROTEIN YEEZ"/>
    <property type="match status" value="1"/>
</dbReference>
<evidence type="ECO:0000313" key="2">
    <source>
        <dbReference type="EMBL" id="MDN4165531.1"/>
    </source>
</evidence>
<reference evidence="2" key="1">
    <citation type="submission" date="2023-06" db="EMBL/GenBank/DDBJ databases">
        <title>Cytophagales bacterium Strain LB-30, isolated from soil.</title>
        <authorList>
            <person name="Liu B."/>
        </authorList>
    </citation>
    <scope>NUCLEOTIDE SEQUENCE</scope>
    <source>
        <strain evidence="2">LB-30</strain>
    </source>
</reference>
<proteinExistence type="predicted"/>